<dbReference type="RefSeq" id="WP_027708538.1">
    <property type="nucleotide sequence ID" value="NZ_JAEVHG010000001.1"/>
</dbReference>
<reference evidence="2 3" key="1">
    <citation type="submission" date="2017-04" db="EMBL/GenBank/DDBJ databases">
        <title>Draft genome sequence of Zooshikella ganghwensis VG4 isolated from Red Sea sediments.</title>
        <authorList>
            <person name="Rehman Z."/>
            <person name="Alam I."/>
            <person name="Kamau A."/>
            <person name="Bajic V."/>
            <person name="Leiknes T."/>
        </authorList>
    </citation>
    <scope>NUCLEOTIDE SEQUENCE [LARGE SCALE GENOMIC DNA]</scope>
    <source>
        <strain evidence="2 3">VG4</strain>
    </source>
</reference>
<dbReference type="Pfam" id="PF07238">
    <property type="entry name" value="PilZ"/>
    <property type="match status" value="1"/>
</dbReference>
<protein>
    <submittedName>
        <fullName evidence="2">PilZ domain-containing protein</fullName>
    </submittedName>
</protein>
<gene>
    <name evidence="2" type="ORF">B9G39_18865</name>
</gene>
<keyword evidence="3" id="KW-1185">Reference proteome</keyword>
<dbReference type="Gene3D" id="2.40.10.220">
    <property type="entry name" value="predicted glycosyltransferase like domains"/>
    <property type="match status" value="1"/>
</dbReference>
<sequence>MGKAYPSREQRAITRHQLNAYLTIYNRFTDRPIGYIGNISAQGLMLISEIPVMVGESFEMRIKIPHEVSPTEVYIDFKAVSQWSKPDVDQRYFDSGFEIVEADQGIINLASSLREFFSFR</sequence>
<dbReference type="GO" id="GO:0035438">
    <property type="term" value="F:cyclic-di-GMP binding"/>
    <property type="evidence" value="ECO:0007669"/>
    <property type="project" value="InterPro"/>
</dbReference>
<proteinExistence type="predicted"/>
<comment type="caution">
    <text evidence="2">The sequence shown here is derived from an EMBL/GenBank/DDBJ whole genome shotgun (WGS) entry which is preliminary data.</text>
</comment>
<dbReference type="EMBL" id="NDXW01000001">
    <property type="protein sequence ID" value="RDH45345.1"/>
    <property type="molecule type" value="Genomic_DNA"/>
</dbReference>
<evidence type="ECO:0000313" key="2">
    <source>
        <dbReference type="EMBL" id="RDH45345.1"/>
    </source>
</evidence>
<dbReference type="InterPro" id="IPR009875">
    <property type="entry name" value="PilZ_domain"/>
</dbReference>
<dbReference type="AlphaFoldDB" id="A0A4P9VPC7"/>
<evidence type="ECO:0000259" key="1">
    <source>
        <dbReference type="Pfam" id="PF07238"/>
    </source>
</evidence>
<feature type="domain" description="PilZ" evidence="1">
    <location>
        <begin position="11"/>
        <end position="104"/>
    </location>
</feature>
<dbReference type="Proteomes" id="UP000257039">
    <property type="component" value="Unassembled WGS sequence"/>
</dbReference>
<evidence type="ECO:0000313" key="3">
    <source>
        <dbReference type="Proteomes" id="UP000257039"/>
    </source>
</evidence>
<organism evidence="2 3">
    <name type="scientific">Zooshikella ganghwensis</name>
    <dbReference type="NCBI Taxonomy" id="202772"/>
    <lineage>
        <taxon>Bacteria</taxon>
        <taxon>Pseudomonadati</taxon>
        <taxon>Pseudomonadota</taxon>
        <taxon>Gammaproteobacteria</taxon>
        <taxon>Oceanospirillales</taxon>
        <taxon>Zooshikellaceae</taxon>
        <taxon>Zooshikella</taxon>
    </lineage>
</organism>
<name>A0A4P9VPC7_9GAMM</name>
<dbReference type="SUPFAM" id="SSF141371">
    <property type="entry name" value="PilZ domain-like"/>
    <property type="match status" value="1"/>
</dbReference>
<accession>A0A4P9VPC7</accession>